<evidence type="ECO:0000313" key="9">
    <source>
        <dbReference type="EMBL" id="TGL56416.1"/>
    </source>
</evidence>
<keyword evidence="6" id="KW-0472">Membrane</keyword>
<evidence type="ECO:0000256" key="5">
    <source>
        <dbReference type="ARBA" id="ARBA00023002"/>
    </source>
</evidence>
<dbReference type="SUPFAM" id="SSF51905">
    <property type="entry name" value="FAD/NAD(P)-binding domain"/>
    <property type="match status" value="1"/>
</dbReference>
<evidence type="ECO:0000313" key="10">
    <source>
        <dbReference type="Proteomes" id="UP000297693"/>
    </source>
</evidence>
<dbReference type="GO" id="GO:0046168">
    <property type="term" value="P:glycerol-3-phosphate catabolic process"/>
    <property type="evidence" value="ECO:0007669"/>
    <property type="project" value="TreeGrafter"/>
</dbReference>
<sequence length="534" mass="60399">MMKLRQTNIEKLQNQTFDVLILGGGINGAVSSASLASRGVKVALIDKGDFASGTSQESSNLAWGGIKYLESLEFPLVRKLCKSRNHLMKSYPSAVQEIRFFTTIEKGFRFPVWFIWLGTWFYWVIGSFFTKTPRFLTRSAIGREEPVINVKNAAGGFEYSDAFLHDNDARFVFNFIRNALNYGCIAANYLSASGSKKDGELWVTKVKDEISGKTFSVKSKVLINTCGPWADELNQRSGVKTEHHHVFSKGIHLIVDQISSKQRVLAFFADDGRLFFVLPMGSKTCIGTTDTKVDHPEPKVTEEDRHFVLSNINKRLNLKKPLTNKDIIAERCGVRPLVVKGNSSGNKDWVQLSRKHEVEVISNLKHISIFGGKLTDCLNVGDEIVDEVSNLGIQMPYPQMKWYGEPDQTVLKEFLHQAKLMDLDSLTSRTSVEPLTQRLWRRYGSNAIGMLESIREDKTQAEVLIQGTEYIRCEIHYAAKREMVVKLEDFLRRRSKVALVEKKESIRKSPGLVEACEILFGKDAKAKMKEYFGS</sequence>
<evidence type="ECO:0000256" key="6">
    <source>
        <dbReference type="SAM" id="Phobius"/>
    </source>
</evidence>
<dbReference type="Proteomes" id="UP000297693">
    <property type="component" value="Unassembled WGS sequence"/>
</dbReference>
<evidence type="ECO:0000259" key="7">
    <source>
        <dbReference type="Pfam" id="PF01266"/>
    </source>
</evidence>
<dbReference type="InterPro" id="IPR000447">
    <property type="entry name" value="G3P_DH_FAD-dep"/>
</dbReference>
<reference evidence="9" key="1">
    <citation type="journal article" date="2019" name="PLoS Negl. Trop. Dis.">
        <title>Revisiting the worldwide diversity of Leptospira species in the environment.</title>
        <authorList>
            <person name="Vincent A.T."/>
            <person name="Schiettekatte O."/>
            <person name="Bourhy P."/>
            <person name="Veyrier F.J."/>
            <person name="Picardeau M."/>
        </authorList>
    </citation>
    <scope>NUCLEOTIDE SEQUENCE [LARGE SCALE GENOMIC DNA]</scope>
    <source>
        <strain evidence="9">201702476</strain>
    </source>
</reference>
<feature type="domain" description="Alpha-glycerophosphate oxidase C-terminal" evidence="8">
    <location>
        <begin position="435"/>
        <end position="524"/>
    </location>
</feature>
<keyword evidence="5" id="KW-0560">Oxidoreductase</keyword>
<keyword evidence="6" id="KW-0812">Transmembrane</keyword>
<feature type="transmembrane region" description="Helical" evidence="6">
    <location>
        <begin position="110"/>
        <end position="129"/>
    </location>
</feature>
<dbReference type="Pfam" id="PF01266">
    <property type="entry name" value="DAO"/>
    <property type="match status" value="1"/>
</dbReference>
<accession>A0A4R9JVN8</accession>
<keyword evidence="4" id="KW-0274">FAD</keyword>
<evidence type="ECO:0000256" key="3">
    <source>
        <dbReference type="ARBA" id="ARBA00022630"/>
    </source>
</evidence>
<keyword evidence="3" id="KW-0285">Flavoprotein</keyword>
<dbReference type="OrthoDB" id="9766796at2"/>
<name>A0A4R9JVN8_9LEPT</name>
<keyword evidence="10" id="KW-1185">Reference proteome</keyword>
<feature type="domain" description="FAD dependent oxidoreductase" evidence="7">
    <location>
        <begin position="18"/>
        <end position="339"/>
    </location>
</feature>
<comment type="cofactor">
    <cofactor evidence="1">
        <name>FAD</name>
        <dbReference type="ChEBI" id="CHEBI:57692"/>
    </cofactor>
</comment>
<dbReference type="Gene3D" id="1.10.8.870">
    <property type="entry name" value="Alpha-glycerophosphate oxidase, cap domain"/>
    <property type="match status" value="1"/>
</dbReference>
<dbReference type="AlphaFoldDB" id="A0A4R9JVN8"/>
<dbReference type="InterPro" id="IPR038299">
    <property type="entry name" value="DAO_C_sf"/>
</dbReference>
<evidence type="ECO:0000259" key="8">
    <source>
        <dbReference type="Pfam" id="PF16901"/>
    </source>
</evidence>
<gene>
    <name evidence="9" type="ORF">EHQ58_17485</name>
</gene>
<organism evidence="9 10">
    <name type="scientific">Leptospira ognonensis</name>
    <dbReference type="NCBI Taxonomy" id="2484945"/>
    <lineage>
        <taxon>Bacteria</taxon>
        <taxon>Pseudomonadati</taxon>
        <taxon>Spirochaetota</taxon>
        <taxon>Spirochaetia</taxon>
        <taxon>Leptospirales</taxon>
        <taxon>Leptospiraceae</taxon>
        <taxon>Leptospira</taxon>
    </lineage>
</organism>
<protein>
    <submittedName>
        <fullName evidence="9">Glycerol-3-phosphate dehydrogenase/oxidase</fullName>
    </submittedName>
</protein>
<comment type="caution">
    <text evidence="9">The sequence shown here is derived from an EMBL/GenBank/DDBJ whole genome shotgun (WGS) entry which is preliminary data.</text>
</comment>
<dbReference type="InterPro" id="IPR006076">
    <property type="entry name" value="FAD-dep_OxRdtase"/>
</dbReference>
<evidence type="ECO:0000256" key="1">
    <source>
        <dbReference type="ARBA" id="ARBA00001974"/>
    </source>
</evidence>
<dbReference type="PANTHER" id="PTHR11985">
    <property type="entry name" value="GLYCEROL-3-PHOSPHATE DEHYDROGENASE"/>
    <property type="match status" value="1"/>
</dbReference>
<dbReference type="PRINTS" id="PR01001">
    <property type="entry name" value="FADG3PDH"/>
</dbReference>
<dbReference type="EMBL" id="RQGD01000046">
    <property type="protein sequence ID" value="TGL56416.1"/>
    <property type="molecule type" value="Genomic_DNA"/>
</dbReference>
<dbReference type="GO" id="GO:0004368">
    <property type="term" value="F:glycerol-3-phosphate dehydrogenase (quinone) activity"/>
    <property type="evidence" value="ECO:0007669"/>
    <property type="project" value="InterPro"/>
</dbReference>
<dbReference type="Gene3D" id="3.30.9.10">
    <property type="entry name" value="D-Amino Acid Oxidase, subunit A, domain 2"/>
    <property type="match status" value="1"/>
</dbReference>
<dbReference type="InterPro" id="IPR036188">
    <property type="entry name" value="FAD/NAD-bd_sf"/>
</dbReference>
<comment type="similarity">
    <text evidence="2">Belongs to the FAD-dependent glycerol-3-phosphate dehydrogenase family.</text>
</comment>
<dbReference type="PANTHER" id="PTHR11985:SF15">
    <property type="entry name" value="GLYCEROL-3-PHOSPHATE DEHYDROGENASE, MITOCHONDRIAL"/>
    <property type="match status" value="1"/>
</dbReference>
<dbReference type="Gene3D" id="3.50.50.60">
    <property type="entry name" value="FAD/NAD(P)-binding domain"/>
    <property type="match status" value="1"/>
</dbReference>
<evidence type="ECO:0000256" key="4">
    <source>
        <dbReference type="ARBA" id="ARBA00022827"/>
    </source>
</evidence>
<dbReference type="InterPro" id="IPR031656">
    <property type="entry name" value="DAO_C"/>
</dbReference>
<evidence type="ECO:0000256" key="2">
    <source>
        <dbReference type="ARBA" id="ARBA00007330"/>
    </source>
</evidence>
<keyword evidence="6" id="KW-1133">Transmembrane helix</keyword>
<proteinExistence type="inferred from homology"/>
<dbReference type="Pfam" id="PF16901">
    <property type="entry name" value="DAO_C"/>
    <property type="match status" value="1"/>
</dbReference>